<dbReference type="EnsemblMetazoa" id="Aqu2.1.36547_001">
    <property type="protein sequence ID" value="Aqu2.1.36547_001"/>
    <property type="gene ID" value="Aqu2.1.36547"/>
</dbReference>
<reference evidence="2" key="2">
    <citation type="submission" date="2017-05" db="UniProtKB">
        <authorList>
            <consortium name="EnsemblMetazoa"/>
        </authorList>
    </citation>
    <scope>IDENTIFICATION</scope>
</reference>
<feature type="region of interest" description="Disordered" evidence="1">
    <location>
        <begin position="404"/>
        <end position="426"/>
    </location>
</feature>
<dbReference type="InParanoid" id="A0A1X7VAJ3"/>
<dbReference type="AlphaFoldDB" id="A0A1X7VAJ3"/>
<feature type="region of interest" description="Disordered" evidence="1">
    <location>
        <begin position="193"/>
        <end position="239"/>
    </location>
</feature>
<evidence type="ECO:0000313" key="3">
    <source>
        <dbReference type="Proteomes" id="UP000007879"/>
    </source>
</evidence>
<dbReference type="Proteomes" id="UP000007879">
    <property type="component" value="Unassembled WGS sequence"/>
</dbReference>
<gene>
    <name evidence="2" type="primary">109580923</name>
</gene>
<evidence type="ECO:0000256" key="1">
    <source>
        <dbReference type="SAM" id="MobiDB-lite"/>
    </source>
</evidence>
<feature type="region of interest" description="Disordered" evidence="1">
    <location>
        <begin position="22"/>
        <end position="114"/>
    </location>
</feature>
<keyword evidence="3" id="KW-1185">Reference proteome</keyword>
<reference evidence="3" key="1">
    <citation type="journal article" date="2010" name="Nature">
        <title>The Amphimedon queenslandica genome and the evolution of animal complexity.</title>
        <authorList>
            <person name="Srivastava M."/>
            <person name="Simakov O."/>
            <person name="Chapman J."/>
            <person name="Fahey B."/>
            <person name="Gauthier M.E."/>
            <person name="Mitros T."/>
            <person name="Richards G.S."/>
            <person name="Conaco C."/>
            <person name="Dacre M."/>
            <person name="Hellsten U."/>
            <person name="Larroux C."/>
            <person name="Putnam N.H."/>
            <person name="Stanke M."/>
            <person name="Adamska M."/>
            <person name="Darling A."/>
            <person name="Degnan S.M."/>
            <person name="Oakley T.H."/>
            <person name="Plachetzki D.C."/>
            <person name="Zhai Y."/>
            <person name="Adamski M."/>
            <person name="Calcino A."/>
            <person name="Cummins S.F."/>
            <person name="Goodstein D.M."/>
            <person name="Harris C."/>
            <person name="Jackson D.J."/>
            <person name="Leys S.P."/>
            <person name="Shu S."/>
            <person name="Woodcroft B.J."/>
            <person name="Vervoort M."/>
            <person name="Kosik K.S."/>
            <person name="Manning G."/>
            <person name="Degnan B.M."/>
            <person name="Rokhsar D.S."/>
        </authorList>
    </citation>
    <scope>NUCLEOTIDE SEQUENCE [LARGE SCALE GENOMIC DNA]</scope>
</reference>
<evidence type="ECO:0000313" key="2">
    <source>
        <dbReference type="EnsemblMetazoa" id="Aqu2.1.36547_001"/>
    </source>
</evidence>
<accession>A0A1X7VAJ3</accession>
<name>A0A1X7VAJ3_AMPQE</name>
<feature type="compositionally biased region" description="Low complexity" evidence="1">
    <location>
        <begin position="197"/>
        <end position="220"/>
    </location>
</feature>
<feature type="compositionally biased region" description="Polar residues" evidence="1">
    <location>
        <begin position="29"/>
        <end position="43"/>
    </location>
</feature>
<feature type="compositionally biased region" description="Polar residues" evidence="1">
    <location>
        <begin position="408"/>
        <end position="417"/>
    </location>
</feature>
<feature type="compositionally biased region" description="Basic and acidic residues" evidence="1">
    <location>
        <begin position="88"/>
        <end position="114"/>
    </location>
</feature>
<dbReference type="KEGG" id="aqu:109580923"/>
<protein>
    <submittedName>
        <fullName evidence="2">Uncharacterized protein</fullName>
    </submittedName>
</protein>
<proteinExistence type="predicted"/>
<feature type="compositionally biased region" description="Basic and acidic residues" evidence="1">
    <location>
        <begin position="222"/>
        <end position="236"/>
    </location>
</feature>
<sequence length="449" mass="50288">MDSTILYKFAKRLNRPYSRYKTAAECPPNCSTAETGPSENQVASEPVYQEITDMKVDARMKKSPPTSTSSIREKPEKPAPYSGTLIKRSLDMSDGDIKSPVSYRDRSKSSSHLEDRITSQIIITNNRASSVSRYSAQSLHSVQSVQSLSPSMSSTSSSVFNGHERLPEMPGSTAIQKVRESGPETQETACLQREKNISSNSLLSSESAAPLPINKQVKATAKQKEEEEKKEGKKTAMDGSTESELYVFMAATDSIRESISSPHLLEDNMYVTMTPVSHRRPMRKESKVHEYYNVLHNDRIGHSLPDLVVKQTSIELSEDDEKLEKTPAPPTNNPLGLYEEVDYTRPVPPPRRKKLMKLQSQTMKVSEHSPSPARLSVAIIPPKEESPQPNRYTYSSDSRNSFIRKRTSTMPHKNSPNRQRRPIGMVFNDIVISEDLEKEISVSPQSPVS</sequence>
<feature type="region of interest" description="Disordered" evidence="1">
    <location>
        <begin position="318"/>
        <end position="351"/>
    </location>
</feature>
<dbReference type="EnsemblMetazoa" id="XM_019994517.1">
    <property type="protein sequence ID" value="XP_019850076.1"/>
    <property type="gene ID" value="LOC109580923"/>
</dbReference>
<organism evidence="2">
    <name type="scientific">Amphimedon queenslandica</name>
    <name type="common">Sponge</name>
    <dbReference type="NCBI Taxonomy" id="400682"/>
    <lineage>
        <taxon>Eukaryota</taxon>
        <taxon>Metazoa</taxon>
        <taxon>Porifera</taxon>
        <taxon>Demospongiae</taxon>
        <taxon>Heteroscleromorpha</taxon>
        <taxon>Haplosclerida</taxon>
        <taxon>Niphatidae</taxon>
        <taxon>Amphimedon</taxon>
    </lineage>
</organism>